<sequence>MAPRELSFIHSRAPRAAGLSDNAVDEHKDLIGDLYLTQSYTRDQVINYLETNLSFTISRDQFSKATRRWGFHKQPRGALAIQSTPNETASQSTPCETASNEPSCVTTVVDSTDQGLILTNESSKRPRSGTSSISRRSDITTPGPSSPLPRRPLKRPKPRSESGDYTPGHVAYCASKAAVISLSRTAAKENAYIRVNCVSPGSVSTAESLSDTPLNLSTDGDFLSTPLTAQSSPRCQYTYDDKLSAEYLSCCHRYTKAFNYYLKISIPFQHKTPSAKQRRARMLDTARTAKKRRLCEIVKVMMESELKMSNDPLIGEVHDPCPSDGVEMSPMQSFLFHRHLAQIYAHNGDTSLEQKHLDKARNFTKAFDALGPESIDLWTLLRLQGKKHHDISEDLLNSLQWDNKLFASDMERCLTLCWRTLRDTQCPKPFPGYDKERLEGMNPTQMSDLALQKRPLYLWRKSSFLFTHFWKNIQLERESPVPWGQSLPTISATHFLLVVSRIIVQRSLLVSSEPSNGPPGLRPSDVSLYCEIIPALLYDNSFTPESAKREFATQFVEHYSWSPPSARKSDLAREVQTHQMEALESVLATRRSRSSTPTSHTLTALKEITGKVRRASTDNEFLDWLIQQHEQLASTNQRDTIIHVEGALYPPSFGSSSISSYLRTSLSAHHIYLDVLNGNPTLARSLASRSSRSSQVSGSSSLQRFKAAAPNRKEQPDTPLGPGIHELLRRLEDGELSWEDCPWDDYFQSLERPEPRRDLKSAMPTLMEEGSVVPEEEKEKSTTRWRIVKLLKGKGKVDAVGLE</sequence>
<evidence type="ECO:0000256" key="1">
    <source>
        <dbReference type="SAM" id="MobiDB-lite"/>
    </source>
</evidence>
<feature type="compositionally biased region" description="Low complexity" evidence="1">
    <location>
        <begin position="687"/>
        <end position="704"/>
    </location>
</feature>
<dbReference type="EMBL" id="JAAQRI010000159">
    <property type="protein sequence ID" value="KAF5631623.1"/>
    <property type="molecule type" value="Genomic_DNA"/>
</dbReference>
<dbReference type="RefSeq" id="XP_037205080.1">
    <property type="nucleotide sequence ID" value="XM_037354577.1"/>
</dbReference>
<proteinExistence type="predicted"/>
<dbReference type="Proteomes" id="UP000530670">
    <property type="component" value="Unassembled WGS sequence"/>
</dbReference>
<dbReference type="OrthoDB" id="5363610at2759"/>
<dbReference type="InterPro" id="IPR036291">
    <property type="entry name" value="NAD(P)-bd_dom_sf"/>
</dbReference>
<dbReference type="CDD" id="cd05233">
    <property type="entry name" value="SDR_c"/>
    <property type="match status" value="1"/>
</dbReference>
<feature type="region of interest" description="Disordered" evidence="1">
    <location>
        <begin position="74"/>
        <end position="166"/>
    </location>
</feature>
<feature type="region of interest" description="Disordered" evidence="1">
    <location>
        <begin position="757"/>
        <end position="779"/>
    </location>
</feature>
<accession>A0A8H5VRB1</accession>
<name>A0A8H5VRB1_9HYPO</name>
<reference evidence="3 4" key="1">
    <citation type="submission" date="2020-05" db="EMBL/GenBank/DDBJ databases">
        <title>Identification and distribution of gene clusters putatively required for synthesis of sphingolipid metabolism inhibitors in phylogenetically diverse species of the filamentous fungus Fusarium.</title>
        <authorList>
            <person name="Kim H.-S."/>
            <person name="Busman M."/>
            <person name="Brown D.W."/>
            <person name="Divon H."/>
            <person name="Uhlig S."/>
            <person name="Proctor R.H."/>
        </authorList>
    </citation>
    <scope>NUCLEOTIDE SEQUENCE [LARGE SCALE GENOMIC DNA]</scope>
    <source>
        <strain evidence="3 4">NRRL 66243</strain>
    </source>
</reference>
<dbReference type="AlphaFoldDB" id="A0A8H5VRB1"/>
<dbReference type="Pfam" id="PF14420">
    <property type="entry name" value="Clr5"/>
    <property type="match status" value="1"/>
</dbReference>
<dbReference type="InterPro" id="IPR002347">
    <property type="entry name" value="SDR_fam"/>
</dbReference>
<dbReference type="InterPro" id="IPR025676">
    <property type="entry name" value="Clr5_dom"/>
</dbReference>
<keyword evidence="4" id="KW-1185">Reference proteome</keyword>
<evidence type="ECO:0000313" key="4">
    <source>
        <dbReference type="Proteomes" id="UP000530670"/>
    </source>
</evidence>
<dbReference type="PRINTS" id="PR00081">
    <property type="entry name" value="GDHRDH"/>
</dbReference>
<feature type="region of interest" description="Disordered" evidence="1">
    <location>
        <begin position="687"/>
        <end position="723"/>
    </location>
</feature>
<gene>
    <name evidence="3" type="ORF">FTJAE_7824</name>
</gene>
<dbReference type="Gene3D" id="3.40.50.720">
    <property type="entry name" value="NAD(P)-binding Rossmann-like Domain"/>
    <property type="match status" value="1"/>
</dbReference>
<dbReference type="GeneID" id="59306847"/>
<feature type="compositionally biased region" description="Polar residues" evidence="1">
    <location>
        <begin position="81"/>
        <end position="121"/>
    </location>
</feature>
<evidence type="ECO:0000259" key="2">
    <source>
        <dbReference type="Pfam" id="PF14420"/>
    </source>
</evidence>
<protein>
    <recommendedName>
        <fullName evidence="2">Clr5 domain-containing protein</fullName>
    </recommendedName>
</protein>
<feature type="domain" description="Clr5" evidence="2">
    <location>
        <begin position="23"/>
        <end position="73"/>
    </location>
</feature>
<organism evidence="3 4">
    <name type="scientific">Fusarium tjaetaba</name>
    <dbReference type="NCBI Taxonomy" id="1567544"/>
    <lineage>
        <taxon>Eukaryota</taxon>
        <taxon>Fungi</taxon>
        <taxon>Dikarya</taxon>
        <taxon>Ascomycota</taxon>
        <taxon>Pezizomycotina</taxon>
        <taxon>Sordariomycetes</taxon>
        <taxon>Hypocreomycetidae</taxon>
        <taxon>Hypocreales</taxon>
        <taxon>Nectriaceae</taxon>
        <taxon>Fusarium</taxon>
        <taxon>Fusarium fujikuroi species complex</taxon>
    </lineage>
</organism>
<comment type="caution">
    <text evidence="3">The sequence shown here is derived from an EMBL/GenBank/DDBJ whole genome shotgun (WGS) entry which is preliminary data.</text>
</comment>
<dbReference type="SUPFAM" id="SSF51735">
    <property type="entry name" value="NAD(P)-binding Rossmann-fold domains"/>
    <property type="match status" value="1"/>
</dbReference>
<evidence type="ECO:0000313" key="3">
    <source>
        <dbReference type="EMBL" id="KAF5631623.1"/>
    </source>
</evidence>
<dbReference type="Pfam" id="PF13561">
    <property type="entry name" value="adh_short_C2"/>
    <property type="match status" value="1"/>
</dbReference>